<feature type="region of interest" description="Disordered" evidence="1">
    <location>
        <begin position="22"/>
        <end position="50"/>
    </location>
</feature>
<evidence type="ECO:0000313" key="2">
    <source>
        <dbReference type="EMBL" id="OOK67667.1"/>
    </source>
</evidence>
<organism evidence="2 3">
    <name type="scientific">Mycobacterium kansasii</name>
    <dbReference type="NCBI Taxonomy" id="1768"/>
    <lineage>
        <taxon>Bacteria</taxon>
        <taxon>Bacillati</taxon>
        <taxon>Actinomycetota</taxon>
        <taxon>Actinomycetes</taxon>
        <taxon>Mycobacteriales</taxon>
        <taxon>Mycobacteriaceae</taxon>
        <taxon>Mycobacterium</taxon>
    </lineage>
</organism>
<evidence type="ECO:0000256" key="1">
    <source>
        <dbReference type="SAM" id="MobiDB-lite"/>
    </source>
</evidence>
<reference evidence="2 3" key="1">
    <citation type="submission" date="2017-02" db="EMBL/GenBank/DDBJ databases">
        <title>Complete genome sequences of Mycobacterium kansasii strains isolated from rhesus macaques.</title>
        <authorList>
            <person name="Panda A."/>
            <person name="Nagaraj S."/>
            <person name="Zhao X."/>
            <person name="Tettelin H."/>
            <person name="Detolla L.J."/>
        </authorList>
    </citation>
    <scope>NUCLEOTIDE SEQUENCE [LARGE SCALE GENOMIC DNA]</scope>
    <source>
        <strain evidence="2 3">11-3813</strain>
    </source>
</reference>
<protein>
    <submittedName>
        <fullName evidence="2">Uncharacterized protein</fullName>
    </submittedName>
</protein>
<sequence>MVEVGFFHGKSTECNRGDFTCGPGESGHATQLPPATPHPEFPAPRCLPPC</sequence>
<proteinExistence type="predicted"/>
<dbReference type="Proteomes" id="UP000189229">
    <property type="component" value="Unassembled WGS sequence"/>
</dbReference>
<name>A0A1V3WL18_MYCKA</name>
<feature type="compositionally biased region" description="Pro residues" evidence="1">
    <location>
        <begin position="34"/>
        <end position="50"/>
    </location>
</feature>
<accession>A0A1V3WL18</accession>
<dbReference type="AlphaFoldDB" id="A0A1V3WL18"/>
<comment type="caution">
    <text evidence="2">The sequence shown here is derived from an EMBL/GenBank/DDBJ whole genome shotgun (WGS) entry which is preliminary data.</text>
</comment>
<evidence type="ECO:0000313" key="3">
    <source>
        <dbReference type="Proteomes" id="UP000189229"/>
    </source>
</evidence>
<gene>
    <name evidence="2" type="ORF">BZL30_7532</name>
</gene>
<dbReference type="EMBL" id="MVBM01000008">
    <property type="protein sequence ID" value="OOK67667.1"/>
    <property type="molecule type" value="Genomic_DNA"/>
</dbReference>